<evidence type="ECO:0000313" key="1">
    <source>
        <dbReference type="EMBL" id="JAD27873.1"/>
    </source>
</evidence>
<dbReference type="AlphaFoldDB" id="A0A0A8YQ22"/>
<proteinExistence type="predicted"/>
<sequence>MHNKKRKNSSGACVQTILELSSCKDGCSYAQSPYLRCMPISEFERK</sequence>
<reference evidence="1" key="1">
    <citation type="submission" date="2014-09" db="EMBL/GenBank/DDBJ databases">
        <authorList>
            <person name="Magalhaes I.L.F."/>
            <person name="Oliveira U."/>
            <person name="Santos F.R."/>
            <person name="Vidigal T.H.D.A."/>
            <person name="Brescovit A.D."/>
            <person name="Santos A.J."/>
        </authorList>
    </citation>
    <scope>NUCLEOTIDE SEQUENCE</scope>
    <source>
        <tissue evidence="1">Shoot tissue taken approximately 20 cm above the soil surface</tissue>
    </source>
</reference>
<accession>A0A0A8YQ22</accession>
<protein>
    <submittedName>
        <fullName evidence="1">Uncharacterized protein</fullName>
    </submittedName>
</protein>
<name>A0A0A8YQ22_ARUDO</name>
<dbReference type="EMBL" id="GBRH01270022">
    <property type="protein sequence ID" value="JAD27873.1"/>
    <property type="molecule type" value="Transcribed_RNA"/>
</dbReference>
<organism evidence="1">
    <name type="scientific">Arundo donax</name>
    <name type="common">Giant reed</name>
    <name type="synonym">Donax arundinaceus</name>
    <dbReference type="NCBI Taxonomy" id="35708"/>
    <lineage>
        <taxon>Eukaryota</taxon>
        <taxon>Viridiplantae</taxon>
        <taxon>Streptophyta</taxon>
        <taxon>Embryophyta</taxon>
        <taxon>Tracheophyta</taxon>
        <taxon>Spermatophyta</taxon>
        <taxon>Magnoliopsida</taxon>
        <taxon>Liliopsida</taxon>
        <taxon>Poales</taxon>
        <taxon>Poaceae</taxon>
        <taxon>PACMAD clade</taxon>
        <taxon>Arundinoideae</taxon>
        <taxon>Arundineae</taxon>
        <taxon>Arundo</taxon>
    </lineage>
</organism>
<reference evidence="1" key="2">
    <citation type="journal article" date="2015" name="Data Brief">
        <title>Shoot transcriptome of the giant reed, Arundo donax.</title>
        <authorList>
            <person name="Barrero R.A."/>
            <person name="Guerrero F.D."/>
            <person name="Moolhuijzen P."/>
            <person name="Goolsby J.A."/>
            <person name="Tidwell J."/>
            <person name="Bellgard S.E."/>
            <person name="Bellgard M.I."/>
        </authorList>
    </citation>
    <scope>NUCLEOTIDE SEQUENCE</scope>
    <source>
        <tissue evidence="1">Shoot tissue taken approximately 20 cm above the soil surface</tissue>
    </source>
</reference>